<evidence type="ECO:0000313" key="2">
    <source>
        <dbReference type="EMBL" id="KFA88044.1"/>
    </source>
</evidence>
<accession>A0A084SHV9</accession>
<dbReference type="PROSITE" id="PS51257">
    <property type="entry name" value="PROKAR_LIPOPROTEIN"/>
    <property type="match status" value="1"/>
</dbReference>
<dbReference type="EMBL" id="JPMI01000305">
    <property type="protein sequence ID" value="KFA88044.1"/>
    <property type="molecule type" value="Genomic_DNA"/>
</dbReference>
<dbReference type="AlphaFoldDB" id="A0A084SHV9"/>
<evidence type="ECO:0000313" key="3">
    <source>
        <dbReference type="Proteomes" id="UP000028547"/>
    </source>
</evidence>
<sequence length="246" mass="27372">MKQLLALLVLVPAVLATGCASQTLLSAEDRTKLQYDLTTGPAAVRYLQASSYVTPFFGDASKRLLTPYPPEEVRLLNDTKGNPINPGAIQAMAPAGTKVRVLKVEFPTAWVMAERVLYSPRTQPWVYLDIEGVPAGPPVILVLPPQLKTPQDVRAELDRHLAEHDPAPKVAKFQQRFQEAIRQKKVLEYMPEGAVQMSWGPPERIRRTLDGTQVHQEWIYPGEKRKVFITDGLVTRVDEGTPAATK</sequence>
<dbReference type="Proteomes" id="UP000028547">
    <property type="component" value="Unassembled WGS sequence"/>
</dbReference>
<dbReference type="RefSeq" id="WP_043410043.1">
    <property type="nucleotide sequence ID" value="NZ_JPMI01000305.1"/>
</dbReference>
<feature type="signal peptide" evidence="1">
    <location>
        <begin position="1"/>
        <end position="16"/>
    </location>
</feature>
<organism evidence="2 3">
    <name type="scientific">Archangium violaceum Cb vi76</name>
    <dbReference type="NCBI Taxonomy" id="1406225"/>
    <lineage>
        <taxon>Bacteria</taxon>
        <taxon>Pseudomonadati</taxon>
        <taxon>Myxococcota</taxon>
        <taxon>Myxococcia</taxon>
        <taxon>Myxococcales</taxon>
        <taxon>Cystobacterineae</taxon>
        <taxon>Archangiaceae</taxon>
        <taxon>Archangium</taxon>
    </lineage>
</organism>
<reference evidence="2 3" key="1">
    <citation type="submission" date="2014-07" db="EMBL/GenBank/DDBJ databases">
        <title>Draft Genome Sequence of Gephyronic Acid Producer, Cystobacter violaceus Strain Cb vi76.</title>
        <authorList>
            <person name="Stevens D.C."/>
            <person name="Young J."/>
            <person name="Carmichael R."/>
            <person name="Tan J."/>
            <person name="Taylor R.E."/>
        </authorList>
    </citation>
    <scope>NUCLEOTIDE SEQUENCE [LARGE SCALE GENOMIC DNA]</scope>
    <source>
        <strain evidence="2 3">Cb vi76</strain>
    </source>
</reference>
<name>A0A084SHV9_9BACT</name>
<feature type="chain" id="PRO_5001781546" description="Lipoprotein" evidence="1">
    <location>
        <begin position="17"/>
        <end position="246"/>
    </location>
</feature>
<gene>
    <name evidence="2" type="ORF">Q664_43700</name>
</gene>
<proteinExistence type="predicted"/>
<evidence type="ECO:0000256" key="1">
    <source>
        <dbReference type="SAM" id="SignalP"/>
    </source>
</evidence>
<protein>
    <recommendedName>
        <fullName evidence="4">Lipoprotein</fullName>
    </recommendedName>
</protein>
<keyword evidence="1" id="KW-0732">Signal</keyword>
<evidence type="ECO:0008006" key="4">
    <source>
        <dbReference type="Google" id="ProtNLM"/>
    </source>
</evidence>
<comment type="caution">
    <text evidence="2">The sequence shown here is derived from an EMBL/GenBank/DDBJ whole genome shotgun (WGS) entry which is preliminary data.</text>
</comment>